<comment type="caution">
    <text evidence="7">The sequence shown here is derived from an EMBL/GenBank/DDBJ whole genome shotgun (WGS) entry which is preliminary data.</text>
</comment>
<proteinExistence type="inferred from homology"/>
<feature type="transmembrane region" description="Helical" evidence="6">
    <location>
        <begin position="223"/>
        <end position="244"/>
    </location>
</feature>
<comment type="subcellular location">
    <subcellularLocation>
        <location evidence="6">Membrane</location>
        <topology evidence="6">Multi-pass membrane protein</topology>
    </subcellularLocation>
</comment>
<feature type="transmembrane region" description="Helical" evidence="6">
    <location>
        <begin position="298"/>
        <end position="321"/>
    </location>
</feature>
<organism evidence="7 8">
    <name type="scientific">Deinandra increscens subsp. villosa</name>
    <dbReference type="NCBI Taxonomy" id="3103831"/>
    <lineage>
        <taxon>Eukaryota</taxon>
        <taxon>Viridiplantae</taxon>
        <taxon>Streptophyta</taxon>
        <taxon>Embryophyta</taxon>
        <taxon>Tracheophyta</taxon>
        <taxon>Spermatophyta</taxon>
        <taxon>Magnoliopsida</taxon>
        <taxon>eudicotyledons</taxon>
        <taxon>Gunneridae</taxon>
        <taxon>Pentapetalae</taxon>
        <taxon>asterids</taxon>
        <taxon>campanulids</taxon>
        <taxon>Asterales</taxon>
        <taxon>Asteraceae</taxon>
        <taxon>Asteroideae</taxon>
        <taxon>Heliantheae alliance</taxon>
        <taxon>Madieae</taxon>
        <taxon>Madiinae</taxon>
        <taxon>Deinandra</taxon>
    </lineage>
</organism>
<feature type="transmembrane region" description="Helical" evidence="6">
    <location>
        <begin position="354"/>
        <end position="371"/>
    </location>
</feature>
<evidence type="ECO:0000256" key="3">
    <source>
        <dbReference type="ARBA" id="ARBA00022692"/>
    </source>
</evidence>
<feature type="transmembrane region" description="Helical" evidence="6">
    <location>
        <begin position="327"/>
        <end position="347"/>
    </location>
</feature>
<feature type="transmembrane region" description="Helical" evidence="6">
    <location>
        <begin position="159"/>
        <end position="179"/>
    </location>
</feature>
<evidence type="ECO:0000256" key="6">
    <source>
        <dbReference type="RuleBase" id="RU368015"/>
    </source>
</evidence>
<dbReference type="EMBL" id="JBCNJP010000023">
    <property type="protein sequence ID" value="KAK9058034.1"/>
    <property type="molecule type" value="Genomic_DNA"/>
</dbReference>
<evidence type="ECO:0000313" key="7">
    <source>
        <dbReference type="EMBL" id="KAK9058034.1"/>
    </source>
</evidence>
<evidence type="ECO:0000256" key="4">
    <source>
        <dbReference type="ARBA" id="ARBA00022989"/>
    </source>
</evidence>
<gene>
    <name evidence="7" type="ORF">SSX86_022874</name>
</gene>
<keyword evidence="8" id="KW-1185">Reference proteome</keyword>
<keyword evidence="5 6" id="KW-0472">Membrane</keyword>
<dbReference type="GO" id="GO:0016020">
    <property type="term" value="C:membrane"/>
    <property type="evidence" value="ECO:0007669"/>
    <property type="project" value="UniProtKB-SubCell"/>
</dbReference>
<evidence type="ECO:0000256" key="1">
    <source>
        <dbReference type="ARBA" id="ARBA00006213"/>
    </source>
</evidence>
<dbReference type="Proteomes" id="UP001408789">
    <property type="component" value="Unassembled WGS sequence"/>
</dbReference>
<comment type="similarity">
    <text evidence="1 6">Belongs to the purine permeases (TC 2.A.7.14) family.</text>
</comment>
<keyword evidence="3 6" id="KW-0812">Transmembrane</keyword>
<keyword evidence="2 6" id="KW-0813">Transport</keyword>
<name>A0AAP0GRS2_9ASTR</name>
<evidence type="ECO:0000256" key="5">
    <source>
        <dbReference type="ARBA" id="ARBA00023136"/>
    </source>
</evidence>
<keyword evidence="4 6" id="KW-1133">Transmembrane helix</keyword>
<dbReference type="PANTHER" id="PTHR31376:SF17">
    <property type="entry name" value="PURINE PERMEASE 21-RELATED"/>
    <property type="match status" value="1"/>
</dbReference>
<feature type="transmembrane region" description="Helical" evidence="6">
    <location>
        <begin position="256"/>
        <end position="277"/>
    </location>
</feature>
<dbReference type="PANTHER" id="PTHR31376">
    <property type="entry name" value="OS09G0467300 PROTEIN-RELATED"/>
    <property type="match status" value="1"/>
</dbReference>
<comment type="caution">
    <text evidence="6">Lacks conserved residue(s) required for the propagation of feature annotation.</text>
</comment>
<dbReference type="AlphaFoldDB" id="A0AAP0GRS2"/>
<dbReference type="GO" id="GO:0015211">
    <property type="term" value="F:purine nucleoside transmembrane transporter activity"/>
    <property type="evidence" value="ECO:0007669"/>
    <property type="project" value="UniProtKB-UniRule"/>
</dbReference>
<feature type="transmembrane region" description="Helical" evidence="6">
    <location>
        <begin position="185"/>
        <end position="202"/>
    </location>
</feature>
<feature type="transmembrane region" description="Helical" evidence="6">
    <location>
        <begin position="86"/>
        <end position="107"/>
    </location>
</feature>
<feature type="transmembrane region" description="Helical" evidence="6">
    <location>
        <begin position="127"/>
        <end position="147"/>
    </location>
</feature>
<evidence type="ECO:0000313" key="8">
    <source>
        <dbReference type="Proteomes" id="UP001408789"/>
    </source>
</evidence>
<dbReference type="Pfam" id="PF16913">
    <property type="entry name" value="PUNUT"/>
    <property type="match status" value="1"/>
</dbReference>
<dbReference type="InterPro" id="IPR030182">
    <property type="entry name" value="PUP_plant"/>
</dbReference>
<sequence>MITSNHQKPLHLSISSFSTHLLMSLPPQFSHQEAVATTTTSATHVLRITKRNWWLRMTTHTLCVLCGQTTATLLGRLYYNKGGKSIWLTSLAETIGFPILIPFYLYLKPLADIPSTDSNTTNPPSVIILSTIYITLGALQSISSILYSVGLFYLPLSTFSLICTTQLAFNAFFAFFLNAQKLTPLIVNSLVLLTISTVLLVLQSNSEEIQVGVSRKRYLKVGFACTVIASALYSLGLSLTQLAFQKVLKSETFTMVLNMIIYQSLVASTVTIIGLLVSGQWNDLQGDMVGFEWGKIMYLIIITCIAVSWQIATIGGVGLIFEVSSLFSNVISTLALPIIPIVAVIVFHEKMNGMKVIATVLAIWGFGSYVYQHYLDESKSRNGNEVVDEVYNEL</sequence>
<protein>
    <recommendedName>
        <fullName evidence="6">Probable purine permease</fullName>
    </recommendedName>
</protein>
<evidence type="ECO:0000256" key="2">
    <source>
        <dbReference type="ARBA" id="ARBA00022448"/>
    </source>
</evidence>
<reference evidence="7 8" key="1">
    <citation type="submission" date="2024-04" db="EMBL/GenBank/DDBJ databases">
        <title>The reference genome of an endangered Asteraceae, Deinandra increscens subsp. villosa, native to the Central Coast of California.</title>
        <authorList>
            <person name="Guilliams M."/>
            <person name="Hasenstab-Lehman K."/>
            <person name="Meyer R."/>
            <person name="Mcevoy S."/>
        </authorList>
    </citation>
    <scope>NUCLEOTIDE SEQUENCE [LARGE SCALE GENOMIC DNA]</scope>
    <source>
        <tissue evidence="7">Leaf</tissue>
    </source>
</reference>
<accession>A0AAP0GRS2</accession>
<dbReference type="GO" id="GO:0005345">
    <property type="term" value="F:purine nucleobase transmembrane transporter activity"/>
    <property type="evidence" value="ECO:0007669"/>
    <property type="project" value="UniProtKB-UniRule"/>
</dbReference>